<dbReference type="Pfam" id="PF12900">
    <property type="entry name" value="Pyridox_ox_2"/>
    <property type="match status" value="1"/>
</dbReference>
<sequence length="146" mass="15590">MLPTEQGRSVVVLGADDCHELLGTVGIGRLGYTRDALPAIAPVPFRLHGDQVIIPSRPGSHLVDGTRGAVVAFEADSFDADVHSGWTVTVIGPSRSVIDADEVATLDALPWPHRPSCPDRRYISVAIGLIRGWRAVPEEPVARPVS</sequence>
<dbReference type="Proteomes" id="UP000470246">
    <property type="component" value="Unassembled WGS sequence"/>
</dbReference>
<evidence type="ECO:0000313" key="1">
    <source>
        <dbReference type="EMBL" id="NEK56259.1"/>
    </source>
</evidence>
<dbReference type="InterPro" id="IPR024747">
    <property type="entry name" value="Pyridox_Oxase-rel"/>
</dbReference>
<dbReference type="AlphaFoldDB" id="A0A7K3VUC4"/>
<name>A0A7K3VUC4_9ACTN</name>
<comment type="caution">
    <text evidence="1">The sequence shown here is derived from an EMBL/GenBank/DDBJ whole genome shotgun (WGS) entry which is preliminary data.</text>
</comment>
<dbReference type="RefSeq" id="WP_163479462.1">
    <property type="nucleotide sequence ID" value="NZ_JAAGWF010000001.1"/>
</dbReference>
<dbReference type="EMBL" id="JAAGWF010000001">
    <property type="protein sequence ID" value="NEK56259.1"/>
    <property type="molecule type" value="Genomic_DNA"/>
</dbReference>
<keyword evidence="2" id="KW-1185">Reference proteome</keyword>
<proteinExistence type="predicted"/>
<dbReference type="SUPFAM" id="SSF50475">
    <property type="entry name" value="FMN-binding split barrel"/>
    <property type="match status" value="1"/>
</dbReference>
<organism evidence="1 2">
    <name type="scientific">Geodermatophilus sabuli</name>
    <dbReference type="NCBI Taxonomy" id="1564158"/>
    <lineage>
        <taxon>Bacteria</taxon>
        <taxon>Bacillati</taxon>
        <taxon>Actinomycetota</taxon>
        <taxon>Actinomycetes</taxon>
        <taxon>Geodermatophilales</taxon>
        <taxon>Geodermatophilaceae</taxon>
        <taxon>Geodermatophilus</taxon>
    </lineage>
</organism>
<evidence type="ECO:0000313" key="2">
    <source>
        <dbReference type="Proteomes" id="UP000470246"/>
    </source>
</evidence>
<accession>A0A7K3VUC4</accession>
<protein>
    <submittedName>
        <fullName evidence="1">Pyridoxamine 5'-phosphate oxidase family protein</fullName>
    </submittedName>
</protein>
<dbReference type="InterPro" id="IPR012349">
    <property type="entry name" value="Split_barrel_FMN-bd"/>
</dbReference>
<dbReference type="Gene3D" id="2.30.110.10">
    <property type="entry name" value="Electron Transport, Fmn-binding Protein, Chain A"/>
    <property type="match status" value="1"/>
</dbReference>
<gene>
    <name evidence="1" type="ORF">GCU56_00020</name>
</gene>
<reference evidence="1 2" key="1">
    <citation type="submission" date="2020-02" db="EMBL/GenBank/DDBJ databases">
        <title>Geodermatophilus sabuli CPCC 205279 I12A-02694.</title>
        <authorList>
            <person name="Jiang Z."/>
        </authorList>
    </citation>
    <scope>NUCLEOTIDE SEQUENCE [LARGE SCALE GENOMIC DNA]</scope>
    <source>
        <strain evidence="1 2">I12A-02694</strain>
    </source>
</reference>